<gene>
    <name evidence="2" type="ORF">FZZ93_04330</name>
</gene>
<dbReference type="InterPro" id="IPR002559">
    <property type="entry name" value="Transposase_11"/>
</dbReference>
<protein>
    <submittedName>
        <fullName evidence="2">Transposase</fullName>
    </submittedName>
</protein>
<evidence type="ECO:0000259" key="1">
    <source>
        <dbReference type="Pfam" id="PF01609"/>
    </source>
</evidence>
<dbReference type="EMBL" id="VTPU01000003">
    <property type="protein sequence ID" value="TZG40862.1"/>
    <property type="molecule type" value="Genomic_DNA"/>
</dbReference>
<dbReference type="AlphaFoldDB" id="A0A5D9DC95"/>
<evidence type="ECO:0000313" key="3">
    <source>
        <dbReference type="Proteomes" id="UP000324260"/>
    </source>
</evidence>
<dbReference type="GO" id="GO:0004803">
    <property type="term" value="F:transposase activity"/>
    <property type="evidence" value="ECO:0007669"/>
    <property type="project" value="InterPro"/>
</dbReference>
<dbReference type="Pfam" id="PF01609">
    <property type="entry name" value="DDE_Tnp_1"/>
    <property type="match status" value="1"/>
</dbReference>
<sequence>MERVDPALGRSRGGLTTKIHLVCDINGVPLSFLLSPGQHTDSRYLVPVMEQIRLPGRKGPSP</sequence>
<dbReference type="GO" id="GO:0006313">
    <property type="term" value="P:DNA transposition"/>
    <property type="evidence" value="ECO:0007669"/>
    <property type="project" value="InterPro"/>
</dbReference>
<accession>A0A5D9DC95</accession>
<keyword evidence="3" id="KW-1185">Reference proteome</keyword>
<dbReference type="GO" id="GO:0003677">
    <property type="term" value="F:DNA binding"/>
    <property type="evidence" value="ECO:0007669"/>
    <property type="project" value="InterPro"/>
</dbReference>
<organism evidence="2 3">
    <name type="scientific">Halomonas eurihalina</name>
    <dbReference type="NCBI Taxonomy" id="42566"/>
    <lineage>
        <taxon>Bacteria</taxon>
        <taxon>Pseudomonadati</taxon>
        <taxon>Pseudomonadota</taxon>
        <taxon>Gammaproteobacteria</taxon>
        <taxon>Oceanospirillales</taxon>
        <taxon>Halomonadaceae</taxon>
        <taxon>Halomonas</taxon>
    </lineage>
</organism>
<dbReference type="Proteomes" id="UP000324260">
    <property type="component" value="Unassembled WGS sequence"/>
</dbReference>
<name>A0A5D9DC95_HALER</name>
<reference evidence="2 3" key="1">
    <citation type="submission" date="2019-08" db="EMBL/GenBank/DDBJ databases">
        <title>Draft Genome Sequence of Halomonas eurihalina Isolated from Preserved Hide-surface.</title>
        <authorList>
            <person name="Hussain S.A."/>
            <person name="Xu A."/>
            <person name="Sarker M."/>
            <person name="Sommers C."/>
        </authorList>
    </citation>
    <scope>NUCLEOTIDE SEQUENCE [LARGE SCALE GENOMIC DNA]</scope>
    <source>
        <strain evidence="2 3">MS1</strain>
    </source>
</reference>
<evidence type="ECO:0000313" key="2">
    <source>
        <dbReference type="EMBL" id="TZG40862.1"/>
    </source>
</evidence>
<comment type="caution">
    <text evidence="2">The sequence shown here is derived from an EMBL/GenBank/DDBJ whole genome shotgun (WGS) entry which is preliminary data.</text>
</comment>
<feature type="domain" description="Transposase IS4-like" evidence="1">
    <location>
        <begin position="11"/>
        <end position="54"/>
    </location>
</feature>
<dbReference type="OrthoDB" id="1551210at2"/>
<proteinExistence type="predicted"/>